<dbReference type="GO" id="GO:0043531">
    <property type="term" value="F:ADP binding"/>
    <property type="evidence" value="ECO:0007669"/>
    <property type="project" value="TreeGrafter"/>
</dbReference>
<proteinExistence type="inferred from homology"/>
<comment type="similarity">
    <text evidence="3 12">Belongs to the phosphoglycerate kinase family.</text>
</comment>
<dbReference type="EC" id="2.7.2.3" evidence="12"/>
<evidence type="ECO:0000256" key="13">
    <source>
        <dbReference type="RuleBase" id="RU000696"/>
    </source>
</evidence>
<evidence type="ECO:0000256" key="14">
    <source>
        <dbReference type="SAM" id="MobiDB-lite"/>
    </source>
</evidence>
<dbReference type="Gene3D" id="3.40.50.150">
    <property type="entry name" value="Vaccinia Virus protein VP39"/>
    <property type="match status" value="1"/>
</dbReference>
<dbReference type="PANTHER" id="PTHR11406:SF32">
    <property type="entry name" value="PHOSPHOGLYCERATE KINASE"/>
    <property type="match status" value="1"/>
</dbReference>
<evidence type="ECO:0000256" key="7">
    <source>
        <dbReference type="ARBA" id="ARBA00022694"/>
    </source>
</evidence>
<keyword evidence="4" id="KW-0489">Methyltransferase</keyword>
<dbReference type="GO" id="GO:0004618">
    <property type="term" value="F:phosphoglycerate kinase activity"/>
    <property type="evidence" value="ECO:0007669"/>
    <property type="project" value="UniProtKB-EC"/>
</dbReference>
<protein>
    <recommendedName>
        <fullName evidence="12">Phosphoglycerate kinase</fullName>
        <ecNumber evidence="12">2.7.2.3</ecNumber>
    </recommendedName>
</protein>
<evidence type="ECO:0000256" key="3">
    <source>
        <dbReference type="ARBA" id="ARBA00008982"/>
    </source>
</evidence>
<dbReference type="Pfam" id="PF02390">
    <property type="entry name" value="Methyltransf_4"/>
    <property type="match status" value="1"/>
</dbReference>
<dbReference type="GO" id="GO:0005829">
    <property type="term" value="C:cytosol"/>
    <property type="evidence" value="ECO:0007669"/>
    <property type="project" value="TreeGrafter"/>
</dbReference>
<comment type="catalytic activity">
    <reaction evidence="1">
        <text>guanosine(46) in tRNA + S-adenosyl-L-methionine = N(7)-methylguanosine(46) in tRNA + S-adenosyl-L-homocysteine</text>
        <dbReference type="Rhea" id="RHEA:42708"/>
        <dbReference type="Rhea" id="RHEA-COMP:10188"/>
        <dbReference type="Rhea" id="RHEA-COMP:10189"/>
        <dbReference type="ChEBI" id="CHEBI:57856"/>
        <dbReference type="ChEBI" id="CHEBI:59789"/>
        <dbReference type="ChEBI" id="CHEBI:74269"/>
        <dbReference type="ChEBI" id="CHEBI:74480"/>
        <dbReference type="EC" id="2.1.1.33"/>
    </reaction>
</comment>
<dbReference type="InterPro" id="IPR029063">
    <property type="entry name" value="SAM-dependent_MTases_sf"/>
</dbReference>
<dbReference type="PANTHER" id="PTHR11406">
    <property type="entry name" value="PHOSPHOGLYCERATE KINASE"/>
    <property type="match status" value="1"/>
</dbReference>
<keyword evidence="6" id="KW-0949">S-adenosyl-L-methionine</keyword>
<keyword evidence="9 12" id="KW-0418">Kinase</keyword>
<dbReference type="Pfam" id="PF00162">
    <property type="entry name" value="PGK"/>
    <property type="match status" value="1"/>
</dbReference>
<evidence type="ECO:0000256" key="8">
    <source>
        <dbReference type="ARBA" id="ARBA00022741"/>
    </source>
</evidence>
<comment type="cofactor">
    <cofactor evidence="2">
        <name>Mg(2+)</name>
        <dbReference type="ChEBI" id="CHEBI:18420"/>
    </cofactor>
</comment>
<dbReference type="EMBL" id="QZWG01000013">
    <property type="protein sequence ID" value="RZB70883.1"/>
    <property type="molecule type" value="Genomic_DNA"/>
</dbReference>
<dbReference type="PROSITE" id="PS51625">
    <property type="entry name" value="SAM_MT_TRMB"/>
    <property type="match status" value="1"/>
</dbReference>
<keyword evidence="11" id="KW-0460">Magnesium</keyword>
<evidence type="ECO:0000256" key="9">
    <source>
        <dbReference type="ARBA" id="ARBA00022777"/>
    </source>
</evidence>
<dbReference type="GO" id="GO:0006096">
    <property type="term" value="P:glycolytic process"/>
    <property type="evidence" value="ECO:0007669"/>
    <property type="project" value="InterPro"/>
</dbReference>
<evidence type="ECO:0000256" key="11">
    <source>
        <dbReference type="ARBA" id="ARBA00022842"/>
    </source>
</evidence>
<keyword evidence="7" id="KW-0819">tRNA processing</keyword>
<keyword evidence="8" id="KW-0547">Nucleotide-binding</keyword>
<comment type="catalytic activity">
    <reaction evidence="12">
        <text>(2R)-3-phosphoglycerate + ATP = (2R)-3-phospho-glyceroyl phosphate + ADP</text>
        <dbReference type="Rhea" id="RHEA:14801"/>
        <dbReference type="ChEBI" id="CHEBI:30616"/>
        <dbReference type="ChEBI" id="CHEBI:57604"/>
        <dbReference type="ChEBI" id="CHEBI:58272"/>
        <dbReference type="ChEBI" id="CHEBI:456216"/>
        <dbReference type="EC" id="2.7.2.3"/>
    </reaction>
</comment>
<dbReference type="GO" id="GO:0005524">
    <property type="term" value="F:ATP binding"/>
    <property type="evidence" value="ECO:0007669"/>
    <property type="project" value="UniProtKB-KW"/>
</dbReference>
<dbReference type="InterPro" id="IPR015824">
    <property type="entry name" value="Phosphoglycerate_kinase_N"/>
</dbReference>
<evidence type="ECO:0000256" key="12">
    <source>
        <dbReference type="RuleBase" id="RU000532"/>
    </source>
</evidence>
<dbReference type="InterPro" id="IPR003358">
    <property type="entry name" value="tRNA_(Gua-N-7)_MeTrfase_Trmb"/>
</dbReference>
<dbReference type="InterPro" id="IPR001576">
    <property type="entry name" value="Phosphoglycerate_kinase"/>
</dbReference>
<evidence type="ECO:0000256" key="2">
    <source>
        <dbReference type="ARBA" id="ARBA00001946"/>
    </source>
</evidence>
<organism evidence="15 16">
    <name type="scientific">Glycine soja</name>
    <name type="common">Wild soybean</name>
    <dbReference type="NCBI Taxonomy" id="3848"/>
    <lineage>
        <taxon>Eukaryota</taxon>
        <taxon>Viridiplantae</taxon>
        <taxon>Streptophyta</taxon>
        <taxon>Embryophyta</taxon>
        <taxon>Tracheophyta</taxon>
        <taxon>Spermatophyta</taxon>
        <taxon>Magnoliopsida</taxon>
        <taxon>eudicotyledons</taxon>
        <taxon>Gunneridae</taxon>
        <taxon>Pentapetalae</taxon>
        <taxon>rosids</taxon>
        <taxon>fabids</taxon>
        <taxon>Fabales</taxon>
        <taxon>Fabaceae</taxon>
        <taxon>Papilionoideae</taxon>
        <taxon>50 kb inversion clade</taxon>
        <taxon>NPAAA clade</taxon>
        <taxon>indigoferoid/millettioid clade</taxon>
        <taxon>Phaseoleae</taxon>
        <taxon>Glycine</taxon>
        <taxon>Glycine subgen. Soja</taxon>
    </lineage>
</organism>
<accession>A0A445HAW4</accession>
<dbReference type="GO" id="GO:0006094">
    <property type="term" value="P:gluconeogenesis"/>
    <property type="evidence" value="ECO:0007669"/>
    <property type="project" value="TreeGrafter"/>
</dbReference>
<keyword evidence="10" id="KW-0067">ATP-binding</keyword>
<evidence type="ECO:0000313" key="16">
    <source>
        <dbReference type="Proteomes" id="UP000289340"/>
    </source>
</evidence>
<dbReference type="Proteomes" id="UP000289340">
    <property type="component" value="Chromosome 13"/>
</dbReference>
<feature type="region of interest" description="Disordered" evidence="14">
    <location>
        <begin position="792"/>
        <end position="812"/>
    </location>
</feature>
<reference evidence="15 16" key="1">
    <citation type="submission" date="2018-09" db="EMBL/GenBank/DDBJ databases">
        <title>A high-quality reference genome of wild soybean provides a powerful tool to mine soybean genomes.</title>
        <authorList>
            <person name="Xie M."/>
            <person name="Chung C.Y.L."/>
            <person name="Li M.-W."/>
            <person name="Wong F.-L."/>
            <person name="Chan T.-F."/>
            <person name="Lam H.-M."/>
        </authorList>
    </citation>
    <scope>NUCLEOTIDE SEQUENCE [LARGE SCALE GENOMIC DNA]</scope>
    <source>
        <strain evidence="16">cv. W05</strain>
        <tissue evidence="15">Hypocotyl of etiolated seedlings</tissue>
    </source>
</reference>
<evidence type="ECO:0000256" key="5">
    <source>
        <dbReference type="ARBA" id="ARBA00022679"/>
    </source>
</evidence>
<dbReference type="AlphaFoldDB" id="A0A445HAW4"/>
<evidence type="ECO:0000256" key="6">
    <source>
        <dbReference type="ARBA" id="ARBA00022691"/>
    </source>
</evidence>
<sequence>MCPITLRTIRSDATPPAEFMYMNREGMNRLLLYDDCLFCDLHVRVLFDNFTMGVLRILNMAPTLLHSNRWAAMQAFRVLCSYSLVSAMPKLFLHYFCSCPQEKAQWMSLIQLPKRPFFSPFTYKNFKIGYFKVLLDRHVICPVFLVQVIFHFMCHLMRDGGSITVFNLGKLMMGHLVNLLHGTVFLNKLYPNDFPKLFKQKTCSHTGNLGKFHKYNGAPLAWQGSGQLANHVATSVNHEIYFSNGGELNGIPHIRTLREFPREELFGKVVMVRFDSNILLRRECDKKNQSVYNATYTIKYLHEAGANVILVSDWNMNTPEFHIESVADFVSEVLQIQVVPLHGSSFNKLSKTNGLEKENILLLENLSNIKEEVANSLEFARVLSSGVDIFVNDSFSNSHKVLASTVGVTRFCYVCIAGFHFEERLCLLKNLAEESRKPYVAILGGGNLYDKAASFQFLASRCQGFVFVGMMSFQVMHALGVSVPRNLVDHKAFNEALDIVRLARDRNVQILYPKDFWCRKKCDPTQLQVFPSHEISDGWVPVDLGPASLEEICSMLTNCKKIIWIGPVKFTDSSKYTYGASKLTRILEQLSQNSCEITVVGTMASKLVRQEKSSLSLINMVENASVLWEFLKGRKLPGVMAVDRGYPFEINWNSIYSDPAQSLVVDIGSGNGLFLLEMARRKQDLNFLGLEINEKLVLRCLDSIHQFGIKNGYFIATNATSTFHSIVSSYPGELVLVSIQHATNPATKRVRSRSVCPLPLSAAVATISRRPPSSLTATFSGETRVRFALKSATHPWKSRHHAPSPSLASSGA</sequence>
<evidence type="ECO:0000256" key="1">
    <source>
        <dbReference type="ARBA" id="ARBA00000142"/>
    </source>
</evidence>
<dbReference type="FunFam" id="3.40.50.1260:FF:000015">
    <property type="entry name" value="Phosphoglycerate kinase"/>
    <property type="match status" value="1"/>
</dbReference>
<keyword evidence="5 12" id="KW-0808">Transferase</keyword>
<dbReference type="Gene3D" id="3.40.50.1260">
    <property type="entry name" value="Phosphoglycerate kinase, N-terminal domain"/>
    <property type="match status" value="2"/>
</dbReference>
<gene>
    <name evidence="15" type="ORF">D0Y65_035712</name>
</gene>
<dbReference type="SUPFAM" id="SSF53335">
    <property type="entry name" value="S-adenosyl-L-methionine-dependent methyltransferases"/>
    <property type="match status" value="1"/>
</dbReference>
<dbReference type="InterPro" id="IPR036043">
    <property type="entry name" value="Phosphoglycerate_kinase_sf"/>
</dbReference>
<keyword evidence="16" id="KW-1185">Reference proteome</keyword>
<dbReference type="PRINTS" id="PR00477">
    <property type="entry name" value="PHGLYCKINASE"/>
</dbReference>
<comment type="caution">
    <text evidence="15">The sequence shown here is derived from an EMBL/GenBank/DDBJ whole genome shotgun (WGS) entry which is preliminary data.</text>
</comment>
<dbReference type="SUPFAM" id="SSF53748">
    <property type="entry name" value="Phosphoglycerate kinase"/>
    <property type="match status" value="1"/>
</dbReference>
<evidence type="ECO:0000256" key="10">
    <source>
        <dbReference type="ARBA" id="ARBA00022840"/>
    </source>
</evidence>
<evidence type="ECO:0000313" key="15">
    <source>
        <dbReference type="EMBL" id="RZB70883.1"/>
    </source>
</evidence>
<name>A0A445HAW4_GLYSO</name>
<dbReference type="FunFam" id="3.40.50.1260:FF:000013">
    <property type="entry name" value="Phosphoglycerate kinase"/>
    <property type="match status" value="1"/>
</dbReference>
<dbReference type="GO" id="GO:0008176">
    <property type="term" value="F:tRNA (guanine(46)-N7)-methyltransferase activity"/>
    <property type="evidence" value="ECO:0007669"/>
    <property type="project" value="UniProtKB-EC"/>
</dbReference>
<evidence type="ECO:0000256" key="4">
    <source>
        <dbReference type="ARBA" id="ARBA00022603"/>
    </source>
</evidence>
<comment type="subunit">
    <text evidence="13">Monomer.</text>
</comment>